<feature type="transmembrane region" description="Helical" evidence="5">
    <location>
        <begin position="195"/>
        <end position="216"/>
    </location>
</feature>
<accession>A0A0J6YPW1</accession>
<comment type="subcellular location">
    <subcellularLocation>
        <location evidence="1">Membrane</location>
        <topology evidence="1">Multi-pass membrane protein</topology>
    </subcellularLocation>
</comment>
<feature type="transmembrane region" description="Helical" evidence="5">
    <location>
        <begin position="69"/>
        <end position="87"/>
    </location>
</feature>
<dbReference type="Proteomes" id="UP000054565">
    <property type="component" value="Unassembled WGS sequence"/>
</dbReference>
<dbReference type="EMBL" id="DS028099">
    <property type="protein sequence ID" value="KMP09254.1"/>
    <property type="molecule type" value="Genomic_DNA"/>
</dbReference>
<gene>
    <name evidence="7" type="ORF">CIRG_09424</name>
</gene>
<evidence type="ECO:0000256" key="3">
    <source>
        <dbReference type="ARBA" id="ARBA00022989"/>
    </source>
</evidence>
<proteinExistence type="predicted"/>
<sequence length="457" mass="52831">MLDSWHQFLFSIQSMTVILLPILSFLSGWGILTLPSSYAKRLLPPVLLGAFIAFRRQNEFSSNRLLNELFGRLMMLWMMYMPFLVYIKGYDGESHRLFGSQHKHAPSSWPSLAKSSARRALWRSAISVLSDIFFTFNARKACALKMLFNGRGINTAWQVHALPSPRSSMTLSPASHINPCLPLTVRWQFVSRRSIALLTKLIIWLIWSHYSPYLVLARESDYLPEKQILLRRLLLNTSSRLLGTPNPYFLHPVTIHEIKMRIWIVADNNIQSIVILKGFHDICALLFVGLGFDVPDEWPPFFGSIQHAFTVRGYWSGFWHLLMHRGLSAYATLVLHHVLRIRRRSLFSRLVHGLLVFLISGFCHAVMHNYTMPGCNKMPVIIFYALQPVALTIEAVVQIIWKTWRSRHLDSFPKTKSEGVMLHSIGYLWVILWFTWSEPKSILAVNFELSQRWARGN</sequence>
<feature type="transmembrane region" description="Helical" evidence="5">
    <location>
        <begin position="379"/>
        <end position="400"/>
    </location>
</feature>
<protein>
    <submittedName>
        <fullName evidence="7">TRI7 protein</fullName>
    </submittedName>
</protein>
<evidence type="ECO:0000313" key="7">
    <source>
        <dbReference type="EMBL" id="KMP09254.1"/>
    </source>
</evidence>
<reference evidence="8" key="1">
    <citation type="journal article" date="2010" name="Genome Res.">
        <title>Population genomic sequencing of Coccidioides fungi reveals recent hybridization and transposon control.</title>
        <authorList>
            <person name="Neafsey D.E."/>
            <person name="Barker B.M."/>
            <person name="Sharpton T.J."/>
            <person name="Stajich J.E."/>
            <person name="Park D.J."/>
            <person name="Whiston E."/>
            <person name="Hung C.-Y."/>
            <person name="McMahan C."/>
            <person name="White J."/>
            <person name="Sykes S."/>
            <person name="Heiman D."/>
            <person name="Young S."/>
            <person name="Zeng Q."/>
            <person name="Abouelleil A."/>
            <person name="Aftuck L."/>
            <person name="Bessette D."/>
            <person name="Brown A."/>
            <person name="FitzGerald M."/>
            <person name="Lui A."/>
            <person name="Macdonald J.P."/>
            <person name="Priest M."/>
            <person name="Orbach M.J."/>
            <person name="Galgiani J.N."/>
            <person name="Kirkland T.N."/>
            <person name="Cole G.T."/>
            <person name="Birren B.W."/>
            <person name="Henn M.R."/>
            <person name="Taylor J.W."/>
            <person name="Rounsley S.D."/>
        </authorList>
    </citation>
    <scope>NUCLEOTIDE SEQUENCE [LARGE SCALE GENOMIC DNA]</scope>
    <source>
        <strain evidence="8">RMSCC 2394</strain>
    </source>
</reference>
<keyword evidence="4 5" id="KW-0472">Membrane</keyword>
<feature type="transmembrane region" description="Helical" evidence="5">
    <location>
        <begin position="12"/>
        <end position="32"/>
    </location>
</feature>
<evidence type="ECO:0000256" key="5">
    <source>
        <dbReference type="SAM" id="Phobius"/>
    </source>
</evidence>
<feature type="transmembrane region" description="Helical" evidence="5">
    <location>
        <begin position="346"/>
        <end position="367"/>
    </location>
</feature>
<dbReference type="Pfam" id="PF13813">
    <property type="entry name" value="MBOAT_2"/>
    <property type="match status" value="1"/>
</dbReference>
<dbReference type="STRING" id="404692.A0A0J6YPW1"/>
<evidence type="ECO:0000313" key="8">
    <source>
        <dbReference type="Proteomes" id="UP000054565"/>
    </source>
</evidence>
<dbReference type="GO" id="GO:0016020">
    <property type="term" value="C:membrane"/>
    <property type="evidence" value="ECO:0007669"/>
    <property type="project" value="UniProtKB-SubCell"/>
</dbReference>
<dbReference type="InterPro" id="IPR032805">
    <property type="entry name" value="Wax_synthase_dom"/>
</dbReference>
<dbReference type="AlphaFoldDB" id="A0A0J6YPW1"/>
<evidence type="ECO:0000256" key="2">
    <source>
        <dbReference type="ARBA" id="ARBA00022692"/>
    </source>
</evidence>
<evidence type="ECO:0000259" key="6">
    <source>
        <dbReference type="Pfam" id="PF13813"/>
    </source>
</evidence>
<name>A0A0J6YPW1_COCIT</name>
<keyword evidence="3 5" id="KW-1133">Transmembrane helix</keyword>
<feature type="transmembrane region" description="Helical" evidence="5">
    <location>
        <begin position="318"/>
        <end position="339"/>
    </location>
</feature>
<evidence type="ECO:0000256" key="1">
    <source>
        <dbReference type="ARBA" id="ARBA00004141"/>
    </source>
</evidence>
<keyword evidence="2 5" id="KW-0812">Transmembrane</keyword>
<organism evidence="7 8">
    <name type="scientific">Coccidioides immitis RMSCC 2394</name>
    <dbReference type="NCBI Taxonomy" id="404692"/>
    <lineage>
        <taxon>Eukaryota</taxon>
        <taxon>Fungi</taxon>
        <taxon>Dikarya</taxon>
        <taxon>Ascomycota</taxon>
        <taxon>Pezizomycotina</taxon>
        <taxon>Eurotiomycetes</taxon>
        <taxon>Eurotiomycetidae</taxon>
        <taxon>Onygenales</taxon>
        <taxon>Onygenaceae</taxon>
        <taxon>Coccidioides</taxon>
    </lineage>
</organism>
<evidence type="ECO:0000256" key="4">
    <source>
        <dbReference type="ARBA" id="ARBA00023136"/>
    </source>
</evidence>
<feature type="domain" description="Wax synthase" evidence="6">
    <location>
        <begin position="298"/>
        <end position="378"/>
    </location>
</feature>
<feature type="transmembrane region" description="Helical" evidence="5">
    <location>
        <begin position="420"/>
        <end position="436"/>
    </location>
</feature>